<organism evidence="2 3">
    <name type="scientific">Mycena rosella</name>
    <name type="common">Pink bonnet</name>
    <name type="synonym">Agaricus rosellus</name>
    <dbReference type="NCBI Taxonomy" id="1033263"/>
    <lineage>
        <taxon>Eukaryota</taxon>
        <taxon>Fungi</taxon>
        <taxon>Dikarya</taxon>
        <taxon>Basidiomycota</taxon>
        <taxon>Agaricomycotina</taxon>
        <taxon>Agaricomycetes</taxon>
        <taxon>Agaricomycetidae</taxon>
        <taxon>Agaricales</taxon>
        <taxon>Marasmiineae</taxon>
        <taxon>Mycenaceae</taxon>
        <taxon>Mycena</taxon>
    </lineage>
</organism>
<evidence type="ECO:0000313" key="2">
    <source>
        <dbReference type="EMBL" id="KAJ7699528.1"/>
    </source>
</evidence>
<gene>
    <name evidence="2" type="ORF">B0H17DRAFT_1158147</name>
</gene>
<feature type="compositionally biased region" description="Acidic residues" evidence="1">
    <location>
        <begin position="342"/>
        <end position="351"/>
    </location>
</feature>
<sequence length="433" mass="47784">MASFNPYNMHMNPGQALGPNAAYLLGLGPMPPATNKQTAVARINAALDSGMFDALASPGPQRLSIPFRRRKVCRVCCGLETNTYYVDEVANITISLPVYNAKNTNDKGKKSPTVSTTLILPSDIPSVDFFSRVHALMNVDPVTAVLGWKESAERRRDPYHRLETPDDLNDAFKVLVSLEKSTRRKRPVTMELVNLEVQPDGKTTKQAEKDSEKAVTAPELRKVQEKLTCALHPGKNRWCYVMGPTSKHPGQHVPLGIDVVTLWARKVHDGEADEDCIAPPNILNLDELAEHGKAREDRGSRNRAQPSLPPIHVHVGGSDRALREVDGNIPGPASSKRPREDASDEDSSDDDTVELHIVDVLQELHQKFPALNYAKGIVYASSVLEFDKTYYKENVGMADGAIGKFIKKAGKMVKAVKKRNGKKRARVSDDDLE</sequence>
<evidence type="ECO:0000313" key="3">
    <source>
        <dbReference type="Proteomes" id="UP001221757"/>
    </source>
</evidence>
<evidence type="ECO:0000256" key="1">
    <source>
        <dbReference type="SAM" id="MobiDB-lite"/>
    </source>
</evidence>
<feature type="region of interest" description="Disordered" evidence="1">
    <location>
        <begin position="292"/>
        <end position="351"/>
    </location>
</feature>
<dbReference type="EMBL" id="JARKIE010000022">
    <property type="protein sequence ID" value="KAJ7699528.1"/>
    <property type="molecule type" value="Genomic_DNA"/>
</dbReference>
<dbReference type="Proteomes" id="UP001221757">
    <property type="component" value="Unassembled WGS sequence"/>
</dbReference>
<proteinExistence type="predicted"/>
<reference evidence="2" key="1">
    <citation type="submission" date="2023-03" db="EMBL/GenBank/DDBJ databases">
        <title>Massive genome expansion in bonnet fungi (Mycena s.s.) driven by repeated elements and novel gene families across ecological guilds.</title>
        <authorList>
            <consortium name="Lawrence Berkeley National Laboratory"/>
            <person name="Harder C.B."/>
            <person name="Miyauchi S."/>
            <person name="Viragh M."/>
            <person name="Kuo A."/>
            <person name="Thoen E."/>
            <person name="Andreopoulos B."/>
            <person name="Lu D."/>
            <person name="Skrede I."/>
            <person name="Drula E."/>
            <person name="Henrissat B."/>
            <person name="Morin E."/>
            <person name="Kohler A."/>
            <person name="Barry K."/>
            <person name="LaButti K."/>
            <person name="Morin E."/>
            <person name="Salamov A."/>
            <person name="Lipzen A."/>
            <person name="Mereny Z."/>
            <person name="Hegedus B."/>
            <person name="Baldrian P."/>
            <person name="Stursova M."/>
            <person name="Weitz H."/>
            <person name="Taylor A."/>
            <person name="Grigoriev I.V."/>
            <person name="Nagy L.G."/>
            <person name="Martin F."/>
            <person name="Kauserud H."/>
        </authorList>
    </citation>
    <scope>NUCLEOTIDE SEQUENCE</scope>
    <source>
        <strain evidence="2">CBHHK067</strain>
    </source>
</reference>
<name>A0AAD7DUN7_MYCRO</name>
<comment type="caution">
    <text evidence="2">The sequence shown here is derived from an EMBL/GenBank/DDBJ whole genome shotgun (WGS) entry which is preliminary data.</text>
</comment>
<accession>A0AAD7DUN7</accession>
<keyword evidence="3" id="KW-1185">Reference proteome</keyword>
<dbReference type="AlphaFoldDB" id="A0AAD7DUN7"/>
<protein>
    <submittedName>
        <fullName evidence="2">Uncharacterized protein</fullName>
    </submittedName>
</protein>